<dbReference type="Proteomes" id="UP000313359">
    <property type="component" value="Unassembled WGS sequence"/>
</dbReference>
<dbReference type="STRING" id="1328759.A0A5C2RP42"/>
<reference evidence="1" key="1">
    <citation type="journal article" date="2018" name="Genome Biol. Evol.">
        <title>Genomics and development of Lentinus tigrinus, a white-rot wood-decaying mushroom with dimorphic fruiting bodies.</title>
        <authorList>
            <person name="Wu B."/>
            <person name="Xu Z."/>
            <person name="Knudson A."/>
            <person name="Carlson A."/>
            <person name="Chen N."/>
            <person name="Kovaka S."/>
            <person name="LaButti K."/>
            <person name="Lipzen A."/>
            <person name="Pennachio C."/>
            <person name="Riley R."/>
            <person name="Schakwitz W."/>
            <person name="Umezawa K."/>
            <person name="Ohm R.A."/>
            <person name="Grigoriev I.V."/>
            <person name="Nagy L.G."/>
            <person name="Gibbons J."/>
            <person name="Hibbett D."/>
        </authorList>
    </citation>
    <scope>NUCLEOTIDE SEQUENCE [LARGE SCALE GENOMIC DNA]</scope>
    <source>
        <strain evidence="1">ALCF2SS1-6</strain>
    </source>
</reference>
<evidence type="ECO:0000313" key="1">
    <source>
        <dbReference type="EMBL" id="RPD53094.1"/>
    </source>
</evidence>
<dbReference type="OrthoDB" id="6020543at2759"/>
<dbReference type="Gene3D" id="3.20.20.80">
    <property type="entry name" value="Glycosidases"/>
    <property type="match status" value="1"/>
</dbReference>
<evidence type="ECO:0000313" key="2">
    <source>
        <dbReference type="Proteomes" id="UP000313359"/>
    </source>
</evidence>
<protein>
    <recommendedName>
        <fullName evidence="3">GH18 domain-containing protein</fullName>
    </recommendedName>
</protein>
<organism evidence="1 2">
    <name type="scientific">Lentinus tigrinus ALCF2SS1-6</name>
    <dbReference type="NCBI Taxonomy" id="1328759"/>
    <lineage>
        <taxon>Eukaryota</taxon>
        <taxon>Fungi</taxon>
        <taxon>Dikarya</taxon>
        <taxon>Basidiomycota</taxon>
        <taxon>Agaricomycotina</taxon>
        <taxon>Agaricomycetes</taxon>
        <taxon>Polyporales</taxon>
        <taxon>Polyporaceae</taxon>
        <taxon>Lentinus</taxon>
    </lineage>
</organism>
<keyword evidence="2" id="KW-1185">Reference proteome</keyword>
<dbReference type="InterPro" id="IPR017853">
    <property type="entry name" value="GH"/>
</dbReference>
<sequence length="103" mass="11636">MSARAGGGYVDLTTLSSIALGTRSQYSSFGGVMLWDASQAYANRRFDQGIKNAIREDGNGGTTRDCVHHFREHDHAPRLHTLDRHDHRNVHHRDYDFCLTDGH</sequence>
<name>A0A5C2RP42_9APHY</name>
<proteinExistence type="predicted"/>
<gene>
    <name evidence="1" type="ORF">L227DRAFT_581672</name>
</gene>
<dbReference type="SUPFAM" id="SSF51445">
    <property type="entry name" value="(Trans)glycosidases"/>
    <property type="match status" value="1"/>
</dbReference>
<dbReference type="AlphaFoldDB" id="A0A5C2RP42"/>
<dbReference type="EMBL" id="ML122330">
    <property type="protein sequence ID" value="RPD53094.1"/>
    <property type="molecule type" value="Genomic_DNA"/>
</dbReference>
<accession>A0A5C2RP42</accession>
<evidence type="ECO:0008006" key="3">
    <source>
        <dbReference type="Google" id="ProtNLM"/>
    </source>
</evidence>